<dbReference type="PANTHER" id="PTHR31286:SF167">
    <property type="entry name" value="OS09G0268800 PROTEIN"/>
    <property type="match status" value="1"/>
</dbReference>
<comment type="caution">
    <text evidence="3">The sequence shown here is derived from an EMBL/GenBank/DDBJ whole genome shotgun (WGS) entry which is preliminary data.</text>
</comment>
<dbReference type="PANTHER" id="PTHR31286">
    <property type="entry name" value="GLYCINE-RICH CELL WALL STRUCTURAL PROTEIN 1.8-LIKE"/>
    <property type="match status" value="1"/>
</dbReference>
<dbReference type="EMBL" id="BDDD01000597">
    <property type="protein sequence ID" value="GAV67982.1"/>
    <property type="molecule type" value="Genomic_DNA"/>
</dbReference>
<dbReference type="SUPFAM" id="SSF57756">
    <property type="entry name" value="Retrovirus zinc finger-like domains"/>
    <property type="match status" value="1"/>
</dbReference>
<accession>A0A1Q3BJG7</accession>
<keyword evidence="4" id="KW-1185">Reference proteome</keyword>
<evidence type="ECO:0000313" key="3">
    <source>
        <dbReference type="EMBL" id="GAV67982.1"/>
    </source>
</evidence>
<dbReference type="InterPro" id="IPR040256">
    <property type="entry name" value="At4g02000-like"/>
</dbReference>
<keyword evidence="1" id="KW-0862">Zinc</keyword>
<sequence>MENKIWVEDSGRGKQFIYVYVQHEEDRTKVLHLGPWCFDRHVLLEKVKEEIHPSKISLSKVVFWIRVYGLPFLCLSEKVGKIVGNSIGEVEDIEVVMGRRENNQYIRVRVGIDARQPLRRGIKFHIGNSDNIWLSFQYEKLPNFCHACGNLGHIMNDCKTMNKGQEEWKEEDFQYGPWLRANNLCFGNYSP</sequence>
<dbReference type="GO" id="GO:0008270">
    <property type="term" value="F:zinc ion binding"/>
    <property type="evidence" value="ECO:0007669"/>
    <property type="project" value="UniProtKB-KW"/>
</dbReference>
<dbReference type="Pfam" id="PF14392">
    <property type="entry name" value="zf-CCHC_4"/>
    <property type="match status" value="1"/>
</dbReference>
<dbReference type="OrthoDB" id="1938170at2759"/>
<keyword evidence="1" id="KW-0863">Zinc-finger</keyword>
<organism evidence="3 4">
    <name type="scientific">Cephalotus follicularis</name>
    <name type="common">Albany pitcher plant</name>
    <dbReference type="NCBI Taxonomy" id="3775"/>
    <lineage>
        <taxon>Eukaryota</taxon>
        <taxon>Viridiplantae</taxon>
        <taxon>Streptophyta</taxon>
        <taxon>Embryophyta</taxon>
        <taxon>Tracheophyta</taxon>
        <taxon>Spermatophyta</taxon>
        <taxon>Magnoliopsida</taxon>
        <taxon>eudicotyledons</taxon>
        <taxon>Gunneridae</taxon>
        <taxon>Pentapetalae</taxon>
        <taxon>rosids</taxon>
        <taxon>fabids</taxon>
        <taxon>Oxalidales</taxon>
        <taxon>Cephalotaceae</taxon>
        <taxon>Cephalotus</taxon>
    </lineage>
</organism>
<evidence type="ECO:0000313" key="4">
    <source>
        <dbReference type="Proteomes" id="UP000187406"/>
    </source>
</evidence>
<dbReference type="InterPro" id="IPR001878">
    <property type="entry name" value="Znf_CCHC"/>
</dbReference>
<dbReference type="Proteomes" id="UP000187406">
    <property type="component" value="Unassembled WGS sequence"/>
</dbReference>
<gene>
    <name evidence="3" type="ORF">CFOL_v3_11485</name>
</gene>
<evidence type="ECO:0000256" key="1">
    <source>
        <dbReference type="PROSITE-ProRule" id="PRU00047"/>
    </source>
</evidence>
<keyword evidence="1" id="KW-0479">Metal-binding</keyword>
<evidence type="ECO:0000259" key="2">
    <source>
        <dbReference type="PROSITE" id="PS50158"/>
    </source>
</evidence>
<dbReference type="InterPro" id="IPR036875">
    <property type="entry name" value="Znf_CCHC_sf"/>
</dbReference>
<proteinExistence type="predicted"/>
<dbReference type="PROSITE" id="PS50158">
    <property type="entry name" value="ZF_CCHC"/>
    <property type="match status" value="1"/>
</dbReference>
<name>A0A1Q3BJG7_CEPFO</name>
<dbReference type="GO" id="GO:0003676">
    <property type="term" value="F:nucleic acid binding"/>
    <property type="evidence" value="ECO:0007669"/>
    <property type="project" value="InterPro"/>
</dbReference>
<dbReference type="AlphaFoldDB" id="A0A1Q3BJG7"/>
<reference evidence="4" key="1">
    <citation type="submission" date="2016-04" db="EMBL/GenBank/DDBJ databases">
        <title>Cephalotus genome sequencing.</title>
        <authorList>
            <person name="Fukushima K."/>
            <person name="Hasebe M."/>
            <person name="Fang X."/>
        </authorList>
    </citation>
    <scope>NUCLEOTIDE SEQUENCE [LARGE SCALE GENOMIC DNA]</scope>
    <source>
        <strain evidence="4">cv. St1</strain>
    </source>
</reference>
<protein>
    <submittedName>
        <fullName evidence="3">DUF4283 domain-containing protein/zf-CCHC_4 domain-containing protein</fullName>
    </submittedName>
</protein>
<dbReference type="InParanoid" id="A0A1Q3BJG7"/>
<dbReference type="InterPro" id="IPR025836">
    <property type="entry name" value="Zn_knuckle_CX2CX4HX4C"/>
</dbReference>
<feature type="domain" description="CCHC-type" evidence="2">
    <location>
        <begin position="145"/>
        <end position="159"/>
    </location>
</feature>
<dbReference type="FunCoup" id="A0A1Q3BJG7">
    <property type="interactions" value="3"/>
</dbReference>